<evidence type="ECO:0000313" key="2">
    <source>
        <dbReference type="Proteomes" id="UP000551501"/>
    </source>
</evidence>
<evidence type="ECO:0000313" key="1">
    <source>
        <dbReference type="EMBL" id="MBB4135165.1"/>
    </source>
</evidence>
<dbReference type="EMBL" id="JACIFP010000001">
    <property type="protein sequence ID" value="MBB4135165.1"/>
    <property type="molecule type" value="Genomic_DNA"/>
</dbReference>
<dbReference type="AlphaFoldDB" id="A0A840EQQ4"/>
<accession>A0A840EQQ4</accession>
<gene>
    <name evidence="1" type="ORF">BKA16_001717</name>
</gene>
<proteinExistence type="predicted"/>
<keyword evidence="2" id="KW-1185">Reference proteome</keyword>
<name>A0A840EQQ4_9ACTN</name>
<sequence>MCLVERPTDPEGAAGRSGLPARYRDQEYTVTRAVAAT</sequence>
<dbReference type="Proteomes" id="UP000551501">
    <property type="component" value="Unassembled WGS sequence"/>
</dbReference>
<reference evidence="1 2" key="1">
    <citation type="submission" date="2020-08" db="EMBL/GenBank/DDBJ databases">
        <title>Sequencing the genomes of 1000 actinobacteria strains.</title>
        <authorList>
            <person name="Klenk H.-P."/>
        </authorList>
    </citation>
    <scope>NUCLEOTIDE SEQUENCE [LARGE SCALE GENOMIC DNA]</scope>
    <source>
        <strain evidence="1 2">DSM 45298</strain>
    </source>
</reference>
<organism evidence="1 2">
    <name type="scientific">Gordonia humi</name>
    <dbReference type="NCBI Taxonomy" id="686429"/>
    <lineage>
        <taxon>Bacteria</taxon>
        <taxon>Bacillati</taxon>
        <taxon>Actinomycetota</taxon>
        <taxon>Actinomycetes</taxon>
        <taxon>Mycobacteriales</taxon>
        <taxon>Gordoniaceae</taxon>
        <taxon>Gordonia</taxon>
    </lineage>
</organism>
<protein>
    <submittedName>
        <fullName evidence="1">Uncharacterized protein</fullName>
    </submittedName>
</protein>
<comment type="caution">
    <text evidence="1">The sequence shown here is derived from an EMBL/GenBank/DDBJ whole genome shotgun (WGS) entry which is preliminary data.</text>
</comment>